<feature type="binding site" evidence="13">
    <location>
        <position position="408"/>
    </location>
    <ligand>
        <name>substrate</name>
    </ligand>
</feature>
<dbReference type="PANTHER" id="PTHR42684:SF17">
    <property type="entry name" value="ADENOSYLMETHIONINE-8-AMINO-7-OXONONANOATE AMINOTRANSFERASE"/>
    <property type="match status" value="1"/>
</dbReference>
<dbReference type="GO" id="GO:0009102">
    <property type="term" value="P:biotin biosynthetic process"/>
    <property type="evidence" value="ECO:0007669"/>
    <property type="project" value="UniProtKB-UniRule"/>
</dbReference>
<comment type="similarity">
    <text evidence="12 13">Belongs to the class-III pyridoxal-phosphate-dependent aminotransferase family. BioA subfamily.</text>
</comment>
<keyword evidence="7 13" id="KW-0808">Transferase</keyword>
<evidence type="ECO:0000256" key="12">
    <source>
        <dbReference type="ARBA" id="ARBA00060970"/>
    </source>
</evidence>
<dbReference type="Gene3D" id="3.40.640.10">
    <property type="entry name" value="Type I PLP-dependent aspartate aminotransferase-like (Major domain)"/>
    <property type="match status" value="1"/>
</dbReference>
<dbReference type="HAMAP" id="MF_00834">
    <property type="entry name" value="BioA"/>
    <property type="match status" value="1"/>
</dbReference>
<evidence type="ECO:0000256" key="5">
    <source>
        <dbReference type="ARBA" id="ARBA00022490"/>
    </source>
</evidence>
<proteinExistence type="inferred from homology"/>
<dbReference type="InterPro" id="IPR015424">
    <property type="entry name" value="PyrdxlP-dep_Trfase"/>
</dbReference>
<dbReference type="InterPro" id="IPR005814">
    <property type="entry name" value="Aminotrans_3"/>
</dbReference>
<feature type="modified residue" description="N6-(pyridoxal phosphate)lysine" evidence="13">
    <location>
        <position position="285"/>
    </location>
</feature>
<dbReference type="GO" id="GO:0030170">
    <property type="term" value="F:pyridoxal phosphate binding"/>
    <property type="evidence" value="ECO:0007669"/>
    <property type="project" value="UniProtKB-UniRule"/>
</dbReference>
<dbReference type="CDD" id="cd00610">
    <property type="entry name" value="OAT_like"/>
    <property type="match status" value="1"/>
</dbReference>
<comment type="catalytic activity">
    <reaction evidence="11 13">
        <text>(8S)-8-amino-7-oxononanoate + S-adenosyl-L-methionine = S-adenosyl-4-methylsulfanyl-2-oxobutanoate + (7R,8S)-7,8-diammoniononanoate</text>
        <dbReference type="Rhea" id="RHEA:16861"/>
        <dbReference type="ChEBI" id="CHEBI:16490"/>
        <dbReference type="ChEBI" id="CHEBI:59789"/>
        <dbReference type="ChEBI" id="CHEBI:149468"/>
        <dbReference type="ChEBI" id="CHEBI:149469"/>
        <dbReference type="EC" id="2.6.1.62"/>
    </reaction>
</comment>
<dbReference type="FunFam" id="3.40.640.10:FF:000078">
    <property type="entry name" value="Adenosylmethionine-8-amino-7-oxononanoate aminotransferase"/>
    <property type="match status" value="1"/>
</dbReference>
<feature type="binding site" evidence="13">
    <location>
        <position position="57"/>
    </location>
    <ligand>
        <name>substrate</name>
    </ligand>
</feature>
<keyword evidence="5 13" id="KW-0963">Cytoplasm</keyword>
<evidence type="ECO:0000256" key="1">
    <source>
        <dbReference type="ARBA" id="ARBA00001933"/>
    </source>
</evidence>
<dbReference type="InterPro" id="IPR015421">
    <property type="entry name" value="PyrdxlP-dep_Trfase_major"/>
</dbReference>
<dbReference type="Proteomes" id="UP000220629">
    <property type="component" value="Unassembled WGS sequence"/>
</dbReference>
<dbReference type="NCBIfam" id="TIGR00508">
    <property type="entry name" value="bioA"/>
    <property type="match status" value="1"/>
</dbReference>
<keyword evidence="9 13" id="KW-0093">Biotin biosynthesis</keyword>
<reference evidence="15" key="1">
    <citation type="submission" date="2017-09" db="EMBL/GenBank/DDBJ databases">
        <title>FDA dAtabase for Regulatory Grade micrObial Sequences (FDA-ARGOS): Supporting development and validation of Infectious Disease Dx tests.</title>
        <authorList>
            <person name="Minogue T."/>
            <person name="Wolcott M."/>
            <person name="Wasieloski L."/>
            <person name="Aguilar W."/>
            <person name="Moore D."/>
            <person name="Tallon L."/>
            <person name="Sadzewicz L."/>
            <person name="Ott S."/>
            <person name="Zhao X."/>
            <person name="Nagaraj S."/>
            <person name="Vavikolanu K."/>
            <person name="Aluvathingal J."/>
            <person name="Nadendla S."/>
            <person name="Sichtig H."/>
        </authorList>
    </citation>
    <scope>NUCLEOTIDE SEQUENCE [LARGE SCALE GENOMIC DNA]</scope>
    <source>
        <strain evidence="15">FDAARGOS_390</strain>
    </source>
</reference>
<keyword evidence="6 13" id="KW-0032">Aminotransferase</keyword>
<dbReference type="Pfam" id="PF00202">
    <property type="entry name" value="Aminotran_3"/>
    <property type="match status" value="1"/>
</dbReference>
<feature type="binding site" evidence="13">
    <location>
        <position position="150"/>
    </location>
    <ligand>
        <name>substrate</name>
    </ligand>
</feature>
<dbReference type="InterPro" id="IPR005815">
    <property type="entry name" value="BioA"/>
</dbReference>
<feature type="binding site" evidence="13">
    <location>
        <begin position="320"/>
        <end position="321"/>
    </location>
    <ligand>
        <name>pyridoxal 5'-phosphate</name>
        <dbReference type="ChEBI" id="CHEBI:597326"/>
    </ligand>
</feature>
<dbReference type="PIRSF" id="PIRSF000521">
    <property type="entry name" value="Transaminase_4ab_Lys_Orn"/>
    <property type="match status" value="1"/>
</dbReference>
<evidence type="ECO:0000256" key="4">
    <source>
        <dbReference type="ARBA" id="ARBA00011738"/>
    </source>
</evidence>
<keyword evidence="10 13" id="KW-0663">Pyridoxal phosphate</keyword>
<evidence type="ECO:0000256" key="9">
    <source>
        <dbReference type="ARBA" id="ARBA00022756"/>
    </source>
</evidence>
<feature type="site" description="Participates in the substrate recognition with KAPA and in a stacking interaction with the adenine ring of SAM" evidence="13">
    <location>
        <position position="20"/>
    </location>
</feature>
<evidence type="ECO:0000256" key="6">
    <source>
        <dbReference type="ARBA" id="ARBA00022576"/>
    </source>
</evidence>
<dbReference type="UniPathway" id="UPA00078">
    <property type="reaction ID" value="UER00160"/>
</dbReference>
<feature type="binding site" evidence="13">
    <location>
        <begin position="117"/>
        <end position="118"/>
    </location>
    <ligand>
        <name>pyridoxal 5'-phosphate</name>
        <dbReference type="ChEBI" id="CHEBI:597326"/>
    </ligand>
</feature>
<dbReference type="PROSITE" id="PS00600">
    <property type="entry name" value="AA_TRANSFER_CLASS_3"/>
    <property type="match status" value="1"/>
</dbReference>
<dbReference type="AlphaFoldDB" id="A0A2A7RZP5"/>
<dbReference type="SUPFAM" id="SSF53383">
    <property type="entry name" value="PLP-dependent transferases"/>
    <property type="match status" value="1"/>
</dbReference>
<dbReference type="GO" id="GO:0005737">
    <property type="term" value="C:cytoplasm"/>
    <property type="evidence" value="ECO:0007669"/>
    <property type="project" value="UniProtKB-SubCell"/>
</dbReference>
<dbReference type="PANTHER" id="PTHR42684">
    <property type="entry name" value="ADENOSYLMETHIONINE-8-AMINO-7-OXONONANOATE AMINOTRANSFERASE"/>
    <property type="match status" value="1"/>
</dbReference>
<dbReference type="NCBIfam" id="NF004624">
    <property type="entry name" value="PRK05964.1"/>
    <property type="match status" value="1"/>
</dbReference>
<evidence type="ECO:0000256" key="7">
    <source>
        <dbReference type="ARBA" id="ARBA00022679"/>
    </source>
</evidence>
<comment type="pathway">
    <text evidence="3 13">Cofactor biosynthesis; biotin biosynthesis; 7,8-diaminononanoate from 8-amino-7-oxononanoate (SAM route): step 1/1.</text>
</comment>
<evidence type="ECO:0000313" key="14">
    <source>
        <dbReference type="EMBL" id="PEH36801.1"/>
    </source>
</evidence>
<dbReference type="EMBL" id="PDDY01000004">
    <property type="protein sequence ID" value="PEH36801.1"/>
    <property type="molecule type" value="Genomic_DNA"/>
</dbReference>
<dbReference type="EC" id="2.6.1.62" evidence="13"/>
<evidence type="ECO:0000313" key="15">
    <source>
        <dbReference type="Proteomes" id="UP000220629"/>
    </source>
</evidence>
<evidence type="ECO:0000256" key="13">
    <source>
        <dbReference type="HAMAP-Rule" id="MF_00834"/>
    </source>
</evidence>
<feature type="binding site" evidence="13">
    <location>
        <position position="285"/>
    </location>
    <ligand>
        <name>substrate</name>
    </ligand>
</feature>
<comment type="cofactor">
    <cofactor evidence="1 13">
        <name>pyridoxal 5'-phosphate</name>
        <dbReference type="ChEBI" id="CHEBI:597326"/>
    </cofactor>
</comment>
<dbReference type="InterPro" id="IPR015422">
    <property type="entry name" value="PyrdxlP-dep_Trfase_small"/>
</dbReference>
<comment type="function">
    <text evidence="13">Catalyzes the transfer of the alpha-amino group from S-adenosyl-L-methionine (SAM) to 7-keto-8-aminopelargonic acid (KAPA) to form 7,8-diaminopelargonic acid (DAPA). It is the only aminotransferase known to utilize SAM as an amino donor.</text>
</comment>
<sequence length="447" mass="48678">MSTQPDDWVARSLRAVWHPCTQMKHHERMPLVPVARGAGPWLYERDGARYLDAISSWWVNLFGHANPRINAALKDQLDTLEHAMLAGCTHEPAIELAERLAALTQHTLGHAFFASDGASAVEIALKMSFHAWRNAGRGEKREFVCVANGYHGETIGALGVTDVALFKDAYDPLIRHAHVVASPDARQAAPGESAAEVAARALAAVETLFADRAGAIAALIVEPLVQCAAGMAMHDASYVSGLRALCDRYQVHLIADEIAVGCGRTGTFFACEQAGVWPDFLCLSKGISGGYLPLSLVLSRDAIYQAFYDDDTARGFLHSHSYTGNPLACRAALATLGLFDSDDVLAANARKSARLREALAPLAERDEVRHLRQRGTILAFDVALDAEQARGFSRRFFEQALRHELLLRPIGTSVYLMPPYVLDDGEIDWLAAQTRATLDATLAEVRA</sequence>
<evidence type="ECO:0000256" key="11">
    <source>
        <dbReference type="ARBA" id="ARBA00048449"/>
    </source>
</evidence>
<evidence type="ECO:0000256" key="2">
    <source>
        <dbReference type="ARBA" id="ARBA00004496"/>
    </source>
</evidence>
<comment type="caution">
    <text evidence="14">The sequence shown here is derived from an EMBL/GenBank/DDBJ whole genome shotgun (WGS) entry which is preliminary data.</text>
</comment>
<accession>A0A2A7RZP5</accession>
<evidence type="ECO:0000256" key="8">
    <source>
        <dbReference type="ARBA" id="ARBA00022691"/>
    </source>
</evidence>
<name>A0A2A7RZP5_BURGA</name>
<dbReference type="Gene3D" id="3.90.1150.10">
    <property type="entry name" value="Aspartate Aminotransferase, domain 1"/>
    <property type="match status" value="1"/>
</dbReference>
<feature type="binding site" evidence="13">
    <location>
        <position position="319"/>
    </location>
    <ligand>
        <name>substrate</name>
    </ligand>
</feature>
<comment type="subcellular location">
    <subcellularLocation>
        <location evidence="2 13">Cytoplasm</location>
    </subcellularLocation>
</comment>
<feature type="binding site" evidence="13">
    <location>
        <position position="256"/>
    </location>
    <ligand>
        <name>pyridoxal 5'-phosphate</name>
        <dbReference type="ChEBI" id="CHEBI:597326"/>
    </ligand>
</feature>
<dbReference type="GO" id="GO:0004015">
    <property type="term" value="F:adenosylmethionine-8-amino-7-oxononanoate transaminase activity"/>
    <property type="evidence" value="ECO:0007669"/>
    <property type="project" value="UniProtKB-UniRule"/>
</dbReference>
<evidence type="ECO:0000256" key="10">
    <source>
        <dbReference type="ARBA" id="ARBA00022898"/>
    </source>
</evidence>
<protein>
    <recommendedName>
        <fullName evidence="13">Adenosylmethionine-8-amino-7-oxononanoate aminotransferase</fullName>
        <ecNumber evidence="13">2.6.1.62</ecNumber>
    </recommendedName>
    <alternativeName>
        <fullName evidence="13">7,8-diamino-pelargonic acid aminotransferase</fullName>
        <shortName evidence="13">DAPA AT</shortName>
        <shortName evidence="13">DAPA aminotransferase</shortName>
    </alternativeName>
    <alternativeName>
        <fullName evidence="13">7,8-diaminononanoate synthase</fullName>
        <shortName evidence="13">DANS</shortName>
    </alternativeName>
    <alternativeName>
        <fullName evidence="13">Diaminopelargonic acid synthase</fullName>
    </alternativeName>
</protein>
<comment type="subunit">
    <text evidence="4 13">Homodimer.</text>
</comment>
<keyword evidence="8 13" id="KW-0949">S-adenosyl-L-methionine</keyword>
<organism evidence="14 15">
    <name type="scientific">Burkholderia gladioli</name>
    <name type="common">Pseudomonas marginata</name>
    <name type="synonym">Phytomonas marginata</name>
    <dbReference type="NCBI Taxonomy" id="28095"/>
    <lineage>
        <taxon>Bacteria</taxon>
        <taxon>Pseudomonadati</taxon>
        <taxon>Pseudomonadota</taxon>
        <taxon>Betaproteobacteria</taxon>
        <taxon>Burkholderiales</taxon>
        <taxon>Burkholderiaceae</taxon>
        <taxon>Burkholderia</taxon>
    </lineage>
</organism>
<evidence type="ECO:0000256" key="3">
    <source>
        <dbReference type="ARBA" id="ARBA00005063"/>
    </source>
</evidence>
<dbReference type="InterPro" id="IPR049704">
    <property type="entry name" value="Aminotrans_3_PPA_site"/>
</dbReference>
<dbReference type="RefSeq" id="WP_098153563.1">
    <property type="nucleotide sequence ID" value="NZ_CADEXX010000006.1"/>
</dbReference>
<gene>
    <name evidence="13" type="primary">bioA</name>
    <name evidence="14" type="ORF">CRM94_19545</name>
</gene>